<keyword evidence="7" id="KW-1185">Reference proteome</keyword>
<dbReference type="GO" id="GO:0005178">
    <property type="term" value="F:integrin binding"/>
    <property type="evidence" value="ECO:0007669"/>
    <property type="project" value="TreeGrafter"/>
</dbReference>
<feature type="domain" description="PKD" evidence="6">
    <location>
        <begin position="284"/>
        <end position="320"/>
    </location>
</feature>
<feature type="chain" id="PRO_5046607155" evidence="5">
    <location>
        <begin position="23"/>
        <end position="572"/>
    </location>
</feature>
<dbReference type="SMART" id="SM00089">
    <property type="entry name" value="PKD"/>
    <property type="match status" value="1"/>
</dbReference>
<dbReference type="GO" id="GO:0005886">
    <property type="term" value="C:plasma membrane"/>
    <property type="evidence" value="ECO:0007669"/>
    <property type="project" value="TreeGrafter"/>
</dbReference>
<reference evidence="8" key="1">
    <citation type="submission" date="2025-08" db="UniProtKB">
        <authorList>
            <consortium name="RefSeq"/>
        </authorList>
    </citation>
    <scope>IDENTIFICATION</scope>
</reference>
<evidence type="ECO:0000256" key="2">
    <source>
        <dbReference type="ARBA" id="ARBA00023180"/>
    </source>
</evidence>
<dbReference type="OrthoDB" id="9940970at2759"/>
<dbReference type="RefSeq" id="XP_020636784.2">
    <property type="nucleotide sequence ID" value="XM_020781125.2"/>
</dbReference>
<evidence type="ECO:0000256" key="1">
    <source>
        <dbReference type="ARBA" id="ARBA00022729"/>
    </source>
</evidence>
<dbReference type="PROSITE" id="PS50093">
    <property type="entry name" value="PKD"/>
    <property type="match status" value="1"/>
</dbReference>
<protein>
    <submittedName>
        <fullName evidence="8">Transmembrane glycoprotein NMB</fullName>
    </submittedName>
</protein>
<evidence type="ECO:0000313" key="8">
    <source>
        <dbReference type="RefSeq" id="XP_020636784.2"/>
    </source>
</evidence>
<name>A0A6J0SSS7_9SAUR</name>
<dbReference type="PANTHER" id="PTHR11861">
    <property type="entry name" value="MELANOCYTE PROTEIN PMEL 17-RELATED"/>
    <property type="match status" value="1"/>
</dbReference>
<feature type="signal peptide" evidence="5">
    <location>
        <begin position="1"/>
        <end position="22"/>
    </location>
</feature>
<evidence type="ECO:0000256" key="4">
    <source>
        <dbReference type="SAM" id="Phobius"/>
    </source>
</evidence>
<evidence type="ECO:0000256" key="5">
    <source>
        <dbReference type="SAM" id="SignalP"/>
    </source>
</evidence>
<keyword evidence="4 8" id="KW-0812">Transmembrane</keyword>
<dbReference type="AlphaFoldDB" id="A0A6J0SSS7"/>
<dbReference type="Pfam" id="PF26141">
    <property type="entry name" value="PMEL_NMB_N"/>
    <property type="match status" value="1"/>
</dbReference>
<feature type="region of interest" description="Disordered" evidence="3">
    <location>
        <begin position="333"/>
        <end position="358"/>
    </location>
</feature>
<dbReference type="InterPro" id="IPR035986">
    <property type="entry name" value="PKD_dom_sf"/>
</dbReference>
<proteinExistence type="predicted"/>
<dbReference type="Pfam" id="PF20433">
    <property type="entry name" value="PKAT_KLD"/>
    <property type="match status" value="1"/>
</dbReference>
<sequence>MKWASLFLLCGYLLMIEGVLLAVATKQFRDVMTRGSSLSQSKFHNKLNSWSSDHNVWNEKLYPHWEEGDPRWENCWKGGKVVATLTSDSPALVGSNVSFSVILRFPRCQKEDNDSNIVYDRYCVNGSVYSYFPDQYVYNWTQWINNCGSENCTYNNSYNVFPDGRPFPYHHDWRRKNFVYVFHTLGQYYQKTGGSSAIVSINTTNITVGKQFMEVSVYRRGYRSFVPVTAASIIYVVTDTVPFYVNISQKNDRNTSDHIFIKDIPIMFDVRIHDPSHYLNHSVISYHWNYGDGSGLFVSNSSVSMHTYRLSGNFSLGLSVQAVIPGPCGPVTPPPPLPTSPGVPTQLPPNMTTPTSSSLTELSTEQPLAEGCHITRYGAYKAPLFITEGILEVNIIQMTSVQLAATETENSMVDFMVTCQGSLPTDACTIIADPTCQVLQSEACNPVNVADVCLLTIRRVFNESGTYCVNITLGDAASLALTSALISISGDGGSFSRTAEGVLIACGFLVVCAAALAYFLYKRYKEYKPVEQKREHETTSEGLSVYFNNVKAVLFPANNERDPLLKSKLGIV</sequence>
<evidence type="ECO:0000259" key="6">
    <source>
        <dbReference type="PROSITE" id="PS50093"/>
    </source>
</evidence>
<dbReference type="InParanoid" id="A0A6J0SSS7"/>
<dbReference type="GO" id="GO:0007155">
    <property type="term" value="P:cell adhesion"/>
    <property type="evidence" value="ECO:0007669"/>
    <property type="project" value="TreeGrafter"/>
</dbReference>
<dbReference type="InterPro" id="IPR059017">
    <property type="entry name" value="PMEL_NMB_N"/>
</dbReference>
<keyword evidence="2" id="KW-0325">Glycoprotein</keyword>
<organism evidence="7 8">
    <name type="scientific">Pogona vitticeps</name>
    <name type="common">central bearded dragon</name>
    <dbReference type="NCBI Taxonomy" id="103695"/>
    <lineage>
        <taxon>Eukaryota</taxon>
        <taxon>Metazoa</taxon>
        <taxon>Chordata</taxon>
        <taxon>Craniata</taxon>
        <taxon>Vertebrata</taxon>
        <taxon>Euteleostomi</taxon>
        <taxon>Lepidosauria</taxon>
        <taxon>Squamata</taxon>
        <taxon>Bifurcata</taxon>
        <taxon>Unidentata</taxon>
        <taxon>Episquamata</taxon>
        <taxon>Toxicofera</taxon>
        <taxon>Iguania</taxon>
        <taxon>Acrodonta</taxon>
        <taxon>Agamidae</taxon>
        <taxon>Amphibolurinae</taxon>
        <taxon>Pogona</taxon>
    </lineage>
</organism>
<dbReference type="SUPFAM" id="SSF49299">
    <property type="entry name" value="PKD domain"/>
    <property type="match status" value="1"/>
</dbReference>
<keyword evidence="1 5" id="KW-0732">Signal</keyword>
<dbReference type="CDD" id="cd00146">
    <property type="entry name" value="PKD"/>
    <property type="match status" value="1"/>
</dbReference>
<accession>A0A6J0SSS7</accession>
<dbReference type="KEGG" id="pvt:110072617"/>
<feature type="transmembrane region" description="Helical" evidence="4">
    <location>
        <begin position="502"/>
        <end position="521"/>
    </location>
</feature>
<dbReference type="CTD" id="10457"/>
<dbReference type="InterPro" id="IPR046846">
    <property type="entry name" value="PKAT_KLD"/>
</dbReference>
<keyword evidence="4" id="KW-1133">Transmembrane helix</keyword>
<dbReference type="InterPro" id="IPR022409">
    <property type="entry name" value="PKD/Chitinase_dom"/>
</dbReference>
<evidence type="ECO:0000313" key="7">
    <source>
        <dbReference type="Proteomes" id="UP001652642"/>
    </source>
</evidence>
<keyword evidence="4" id="KW-0472">Membrane</keyword>
<dbReference type="Proteomes" id="UP001652642">
    <property type="component" value="Chromosome 6"/>
</dbReference>
<dbReference type="InterPro" id="IPR000601">
    <property type="entry name" value="PKD_dom"/>
</dbReference>
<gene>
    <name evidence="8" type="primary">GPNMB</name>
</gene>
<dbReference type="GeneID" id="110072617"/>
<dbReference type="InterPro" id="IPR045219">
    <property type="entry name" value="PKAT"/>
</dbReference>
<evidence type="ECO:0000256" key="3">
    <source>
        <dbReference type="SAM" id="MobiDB-lite"/>
    </source>
</evidence>
<dbReference type="PANTHER" id="PTHR11861:SF11">
    <property type="entry name" value="TRANSMEMBRANE GLYCOPROTEIN NMB"/>
    <property type="match status" value="1"/>
</dbReference>